<keyword evidence="5" id="KW-0862">Zinc</keyword>
<dbReference type="OrthoDB" id="6509764at2759"/>
<evidence type="ECO:0000256" key="12">
    <source>
        <dbReference type="PROSITE-ProRule" id="PRU00309"/>
    </source>
</evidence>
<evidence type="ECO:0000256" key="3">
    <source>
        <dbReference type="ARBA" id="ARBA00022723"/>
    </source>
</evidence>
<keyword evidence="15" id="KW-1185">Reference proteome</keyword>
<keyword evidence="3" id="KW-0479">Metal-binding</keyword>
<accession>A0A3M6UI37</accession>
<evidence type="ECO:0000256" key="10">
    <source>
        <dbReference type="ARBA" id="ARBA00023242"/>
    </source>
</evidence>
<protein>
    <recommendedName>
        <fullName evidence="13">THAP-type domain-containing protein</fullName>
    </recommendedName>
</protein>
<reference evidence="14 15" key="1">
    <citation type="journal article" date="2018" name="Sci. Rep.">
        <title>Comparative analysis of the Pocillopora damicornis genome highlights role of immune system in coral evolution.</title>
        <authorList>
            <person name="Cunning R."/>
            <person name="Bay R.A."/>
            <person name="Gillette P."/>
            <person name="Baker A.C."/>
            <person name="Traylor-Knowles N."/>
        </authorList>
    </citation>
    <scope>NUCLEOTIDE SEQUENCE [LARGE SCALE GENOMIC DNA]</scope>
    <source>
        <strain evidence="14">RSMAS</strain>
        <tissue evidence="14">Whole animal</tissue>
    </source>
</reference>
<organism evidence="14 15">
    <name type="scientific">Pocillopora damicornis</name>
    <name type="common">Cauliflower coral</name>
    <name type="synonym">Millepora damicornis</name>
    <dbReference type="NCBI Taxonomy" id="46731"/>
    <lineage>
        <taxon>Eukaryota</taxon>
        <taxon>Metazoa</taxon>
        <taxon>Cnidaria</taxon>
        <taxon>Anthozoa</taxon>
        <taxon>Hexacorallia</taxon>
        <taxon>Scleractinia</taxon>
        <taxon>Astrocoeniina</taxon>
        <taxon>Pocilloporidae</taxon>
        <taxon>Pocillopora</taxon>
    </lineage>
</organism>
<dbReference type="PROSITE" id="PS50950">
    <property type="entry name" value="ZF_THAP"/>
    <property type="match status" value="1"/>
</dbReference>
<dbReference type="PANTHER" id="PTHR46600">
    <property type="entry name" value="THAP DOMAIN-CONTAINING"/>
    <property type="match status" value="1"/>
</dbReference>
<keyword evidence="10" id="KW-0539">Nucleus</keyword>
<dbReference type="AlphaFoldDB" id="A0A3M6UI37"/>
<evidence type="ECO:0000256" key="9">
    <source>
        <dbReference type="ARBA" id="ARBA00023163"/>
    </source>
</evidence>
<evidence type="ECO:0000313" key="14">
    <source>
        <dbReference type="EMBL" id="RMX53194.1"/>
    </source>
</evidence>
<evidence type="ECO:0000256" key="1">
    <source>
        <dbReference type="ARBA" id="ARBA00004642"/>
    </source>
</evidence>
<keyword evidence="4 12" id="KW-0863">Zinc-finger</keyword>
<evidence type="ECO:0000256" key="5">
    <source>
        <dbReference type="ARBA" id="ARBA00022833"/>
    </source>
</evidence>
<evidence type="ECO:0000256" key="6">
    <source>
        <dbReference type="ARBA" id="ARBA00023015"/>
    </source>
</evidence>
<feature type="domain" description="THAP-type" evidence="13">
    <location>
        <begin position="33"/>
        <end position="122"/>
    </location>
</feature>
<evidence type="ECO:0000256" key="7">
    <source>
        <dbReference type="ARBA" id="ARBA00023054"/>
    </source>
</evidence>
<sequence>GNHDVTGAISWFSLLCVNFAPGRFSIFSSQSTMVYCTAFNCNNDGKKMKSLSFFQFPSDEKYRQIWIEKVRRVNWEPNKYSRLCSAHFESHCFVHNFKLFDSLGLPRPKKATLKHDAIPTIFDYEDRTPKASNELTFSRKRKQEDSSGNAPWKGRKILEVIDFNSLLDDYLKSIQSEEDFGSASEASNKTGSDELVKEIIPGSSPCQGGDRFVLLLNKPLSPDICDISSSLLCVRFGTEYVVPVTLWKEQVIRGDSTPKSDKPGIVVAQLETTDGKVLGSTKFLYKEEISTGFQKIVCSKNYGGKLIMGLSDFGAKEDQAMANESEANQDVTSLHTSESSLALNSILKMMLYVAAKHEAGGFVEDLFRTKAGKAVMNSFSKKDELEETGNQSNLQQQLFSYLENISKRVIEEEERRNAKVAPQVSQVVEKKHPKPVVKPELKKKKNAKVLKTVPKNRGKTKLTSKKPMSGNSFLSGAIGMSSTKTNSLLLLSNIALGDLSSESVENGFSNDSSLTSLQGTLMSASLKKKMHSSYQSNNAKKFTRKLVLLPTSSTRLPSQSAAVHRGSIQLENDMPPDEVMKEVRTVLHNLGKKRIRLAAADSSGNLEFFKGTKWTARTLRQRIRFNSVLGKESDQTDPWKIADSYK</sequence>
<dbReference type="GO" id="GO:0043565">
    <property type="term" value="F:sequence-specific DNA binding"/>
    <property type="evidence" value="ECO:0007669"/>
    <property type="project" value="InterPro"/>
</dbReference>
<dbReference type="Pfam" id="PF05485">
    <property type="entry name" value="THAP"/>
    <property type="match status" value="1"/>
</dbReference>
<dbReference type="SMART" id="SM00980">
    <property type="entry name" value="THAP"/>
    <property type="match status" value="1"/>
</dbReference>
<evidence type="ECO:0000256" key="8">
    <source>
        <dbReference type="ARBA" id="ARBA00023125"/>
    </source>
</evidence>
<dbReference type="GO" id="GO:0008270">
    <property type="term" value="F:zinc ion binding"/>
    <property type="evidence" value="ECO:0007669"/>
    <property type="project" value="UniProtKB-KW"/>
</dbReference>
<gene>
    <name evidence="14" type="ORF">pdam_00020628</name>
</gene>
<keyword evidence="6" id="KW-0805">Transcription regulation</keyword>
<dbReference type="SUPFAM" id="SSF57716">
    <property type="entry name" value="Glucocorticoid receptor-like (DNA-binding domain)"/>
    <property type="match status" value="1"/>
</dbReference>
<evidence type="ECO:0000256" key="11">
    <source>
        <dbReference type="ARBA" id="ARBA00023306"/>
    </source>
</evidence>
<evidence type="ECO:0000256" key="2">
    <source>
        <dbReference type="ARBA" id="ARBA00006177"/>
    </source>
</evidence>
<keyword evidence="7" id="KW-0175">Coiled coil</keyword>
<dbReference type="PANTHER" id="PTHR46600:SF1">
    <property type="entry name" value="THAP DOMAIN-CONTAINING PROTEIN 1"/>
    <property type="match status" value="1"/>
</dbReference>
<keyword evidence="11" id="KW-0131">Cell cycle</keyword>
<evidence type="ECO:0000256" key="4">
    <source>
        <dbReference type="ARBA" id="ARBA00022771"/>
    </source>
</evidence>
<keyword evidence="9" id="KW-0804">Transcription</keyword>
<name>A0A3M6UI37_POCDA</name>
<dbReference type="InterPro" id="IPR026516">
    <property type="entry name" value="THAP1/10"/>
</dbReference>
<dbReference type="EMBL" id="RCHS01001491">
    <property type="protein sequence ID" value="RMX53194.1"/>
    <property type="molecule type" value="Genomic_DNA"/>
</dbReference>
<dbReference type="Proteomes" id="UP000275408">
    <property type="component" value="Unassembled WGS sequence"/>
</dbReference>
<feature type="non-terminal residue" evidence="14">
    <location>
        <position position="1"/>
    </location>
</feature>
<dbReference type="SMART" id="SM00692">
    <property type="entry name" value="DM3"/>
    <property type="match status" value="1"/>
</dbReference>
<proteinExistence type="inferred from homology"/>
<evidence type="ECO:0000313" key="15">
    <source>
        <dbReference type="Proteomes" id="UP000275408"/>
    </source>
</evidence>
<dbReference type="InterPro" id="IPR006612">
    <property type="entry name" value="THAP_Znf"/>
</dbReference>
<comment type="caution">
    <text evidence="14">The sequence shown here is derived from an EMBL/GenBank/DDBJ whole genome shotgun (WGS) entry which is preliminary data.</text>
</comment>
<comment type="similarity">
    <text evidence="2">Belongs to the THAP1 family.</text>
</comment>
<evidence type="ECO:0000259" key="13">
    <source>
        <dbReference type="PROSITE" id="PS50950"/>
    </source>
</evidence>
<keyword evidence="8 12" id="KW-0238">DNA-binding</keyword>
<comment type="subcellular location">
    <subcellularLocation>
        <location evidence="1">Nucleus</location>
        <location evidence="1">Nucleoplasm</location>
    </subcellularLocation>
</comment>
<dbReference type="GO" id="GO:0005654">
    <property type="term" value="C:nucleoplasm"/>
    <property type="evidence" value="ECO:0007669"/>
    <property type="project" value="UniProtKB-SubCell"/>
</dbReference>